<sequence length="196" mass="22898">MGQELEIEFKNLLTREEYKKLLLSYSVTDNEIIEQHNLYFDTPDFLLKAAGSALRVRVKNEKNTLTLKQPHKEALLETHQNITDDELENIKNGKTFPTGEVYKALKALSVDPNRVTFLGTLTTFRFEKQLSNGLLVLDRSCYLGTEDYELEFEVTDLEAGKTAFYYFLKQNQIPERKTPNKIRRFFDYKQKLNGEQ</sequence>
<dbReference type="SUPFAM" id="SSF55154">
    <property type="entry name" value="CYTH-like phosphatases"/>
    <property type="match status" value="1"/>
</dbReference>
<dbReference type="InterPro" id="IPR033469">
    <property type="entry name" value="CYTH-like_dom_sf"/>
</dbReference>
<dbReference type="Gene3D" id="2.40.320.10">
    <property type="entry name" value="Hypothetical Protein Pfu-838710-001"/>
    <property type="match status" value="1"/>
</dbReference>
<feature type="domain" description="CYTH" evidence="1">
    <location>
        <begin position="4"/>
        <end position="192"/>
    </location>
</feature>
<dbReference type="PROSITE" id="PS51707">
    <property type="entry name" value="CYTH"/>
    <property type="match status" value="1"/>
</dbReference>
<dbReference type="EMBL" id="SWLG01000005">
    <property type="protein sequence ID" value="TLS37795.1"/>
    <property type="molecule type" value="Genomic_DNA"/>
</dbReference>
<name>A0A5R9FDT3_9BACL</name>
<comment type="caution">
    <text evidence="2">The sequence shown here is derived from an EMBL/GenBank/DDBJ whole genome shotgun (WGS) entry which is preliminary data.</text>
</comment>
<dbReference type="OrthoDB" id="384378at2"/>
<dbReference type="Proteomes" id="UP000308230">
    <property type="component" value="Unassembled WGS sequence"/>
</dbReference>
<dbReference type="RefSeq" id="WP_138125221.1">
    <property type="nucleotide sequence ID" value="NZ_SWLG01000005.1"/>
</dbReference>
<gene>
    <name evidence="2" type="ORF">FCL54_08210</name>
</gene>
<dbReference type="InterPro" id="IPR009195">
    <property type="entry name" value="Uncharacterised_YjbK"/>
</dbReference>
<protein>
    <submittedName>
        <fullName evidence="2">CYTH domain-containing protein</fullName>
    </submittedName>
</protein>
<reference evidence="2 3" key="1">
    <citation type="submission" date="2019-04" db="EMBL/GenBank/DDBJ databases">
        <title>Bacillus caeni sp. nov., a bacterium isolated from mangrove sediment.</title>
        <authorList>
            <person name="Huang H."/>
            <person name="Mo K."/>
            <person name="Hu Y."/>
        </authorList>
    </citation>
    <scope>NUCLEOTIDE SEQUENCE [LARGE SCALE GENOMIC DNA]</scope>
    <source>
        <strain evidence="2 3">HB172195</strain>
    </source>
</reference>
<evidence type="ECO:0000313" key="2">
    <source>
        <dbReference type="EMBL" id="TLS37795.1"/>
    </source>
</evidence>
<accession>A0A5R9FDT3</accession>
<keyword evidence="3" id="KW-1185">Reference proteome</keyword>
<dbReference type="PIRSF" id="PIRSF012526">
    <property type="entry name" value="CYTH_UCP012526"/>
    <property type="match status" value="1"/>
</dbReference>
<dbReference type="CDD" id="cd07762">
    <property type="entry name" value="CYTH-like_Pase_1"/>
    <property type="match status" value="1"/>
</dbReference>
<proteinExistence type="predicted"/>
<dbReference type="InterPro" id="IPR023577">
    <property type="entry name" value="CYTH_domain"/>
</dbReference>
<dbReference type="AlphaFoldDB" id="A0A5R9FDT3"/>
<evidence type="ECO:0000313" key="3">
    <source>
        <dbReference type="Proteomes" id="UP000308230"/>
    </source>
</evidence>
<dbReference type="Pfam" id="PF01928">
    <property type="entry name" value="CYTH"/>
    <property type="match status" value="1"/>
</dbReference>
<organism evidence="2 3">
    <name type="scientific">Exobacillus caeni</name>
    <dbReference type="NCBI Taxonomy" id="2574798"/>
    <lineage>
        <taxon>Bacteria</taxon>
        <taxon>Bacillati</taxon>
        <taxon>Bacillota</taxon>
        <taxon>Bacilli</taxon>
        <taxon>Bacillales</taxon>
        <taxon>Guptibacillaceae</taxon>
        <taxon>Exobacillus</taxon>
    </lineage>
</organism>
<dbReference type="SMART" id="SM01118">
    <property type="entry name" value="CYTH"/>
    <property type="match status" value="1"/>
</dbReference>
<evidence type="ECO:0000259" key="1">
    <source>
        <dbReference type="PROSITE" id="PS51707"/>
    </source>
</evidence>